<reference evidence="3 4" key="1">
    <citation type="submission" date="2019-01" db="EMBL/GenBank/DDBJ databases">
        <title>Nocardioides guangzhouensis sp. nov., an actinobacterium isolated from soil.</title>
        <authorList>
            <person name="Fu Y."/>
            <person name="Cai Y."/>
            <person name="Lin Z."/>
            <person name="Chen P."/>
        </authorList>
    </citation>
    <scope>NUCLEOTIDE SEQUENCE [LARGE SCALE GENOMIC DNA]</scope>
    <source>
        <strain evidence="3 4">130</strain>
    </source>
</reference>
<evidence type="ECO:0000313" key="4">
    <source>
        <dbReference type="Proteomes" id="UP000295198"/>
    </source>
</evidence>
<dbReference type="CDD" id="cd03392">
    <property type="entry name" value="PAP2_like_2"/>
    <property type="match status" value="1"/>
</dbReference>
<dbReference type="SUPFAM" id="SSF48317">
    <property type="entry name" value="Acid phosphatase/Vanadium-dependent haloperoxidase"/>
    <property type="match status" value="1"/>
</dbReference>
<evidence type="ECO:0000259" key="2">
    <source>
        <dbReference type="SMART" id="SM00014"/>
    </source>
</evidence>
<evidence type="ECO:0000313" key="3">
    <source>
        <dbReference type="EMBL" id="RYP83922.1"/>
    </source>
</evidence>
<feature type="transmembrane region" description="Helical" evidence="1">
    <location>
        <begin position="132"/>
        <end position="148"/>
    </location>
</feature>
<keyword evidence="1" id="KW-1133">Transmembrane helix</keyword>
<dbReference type="Pfam" id="PF01569">
    <property type="entry name" value="PAP2"/>
    <property type="match status" value="1"/>
</dbReference>
<dbReference type="PANTHER" id="PTHR14969:SF13">
    <property type="entry name" value="AT30094P"/>
    <property type="match status" value="1"/>
</dbReference>
<keyword evidence="1" id="KW-0812">Transmembrane</keyword>
<accession>A0A4Q4Z803</accession>
<proteinExistence type="predicted"/>
<dbReference type="Gene3D" id="1.20.144.10">
    <property type="entry name" value="Phosphatidic acid phosphatase type 2/haloperoxidase"/>
    <property type="match status" value="2"/>
</dbReference>
<dbReference type="OrthoDB" id="5289372at2"/>
<feature type="transmembrane region" description="Helical" evidence="1">
    <location>
        <begin position="223"/>
        <end position="243"/>
    </location>
</feature>
<dbReference type="PANTHER" id="PTHR14969">
    <property type="entry name" value="SPHINGOSINE-1-PHOSPHATE PHOSPHOHYDROLASE"/>
    <property type="match status" value="1"/>
</dbReference>
<feature type="domain" description="Phosphatidic acid phosphatase type 2/haloperoxidase" evidence="2">
    <location>
        <begin position="154"/>
        <end position="268"/>
    </location>
</feature>
<organism evidence="3 4">
    <name type="scientific">Nocardioides guangzhouensis</name>
    <dbReference type="NCBI Taxonomy" id="2497878"/>
    <lineage>
        <taxon>Bacteria</taxon>
        <taxon>Bacillati</taxon>
        <taxon>Actinomycetota</taxon>
        <taxon>Actinomycetes</taxon>
        <taxon>Propionibacteriales</taxon>
        <taxon>Nocardioidaceae</taxon>
        <taxon>Nocardioides</taxon>
    </lineage>
</organism>
<dbReference type="SMART" id="SM00014">
    <property type="entry name" value="acidPPc"/>
    <property type="match status" value="1"/>
</dbReference>
<dbReference type="Proteomes" id="UP000295198">
    <property type="component" value="Unassembled WGS sequence"/>
</dbReference>
<gene>
    <name evidence="3" type="ORF">EKO23_17755</name>
</gene>
<comment type="caution">
    <text evidence="3">The sequence shown here is derived from an EMBL/GenBank/DDBJ whole genome shotgun (WGS) entry which is preliminary data.</text>
</comment>
<keyword evidence="1" id="KW-0472">Membrane</keyword>
<protein>
    <submittedName>
        <fullName evidence="3">Phosphatase PAP2 family protein</fullName>
    </submittedName>
</protein>
<feature type="transmembrane region" description="Helical" evidence="1">
    <location>
        <begin position="155"/>
        <end position="175"/>
    </location>
</feature>
<name>A0A4Q4Z803_9ACTN</name>
<dbReference type="InterPro" id="IPR036938">
    <property type="entry name" value="PAP2/HPO_sf"/>
</dbReference>
<dbReference type="AlphaFoldDB" id="A0A4Q4Z803"/>
<dbReference type="InterPro" id="IPR000326">
    <property type="entry name" value="PAP2/HPO"/>
</dbReference>
<dbReference type="EMBL" id="SDKM01000028">
    <property type="protein sequence ID" value="RYP83922.1"/>
    <property type="molecule type" value="Genomic_DNA"/>
</dbReference>
<dbReference type="RefSeq" id="WP_134719464.1">
    <property type="nucleotide sequence ID" value="NZ_SDKM01000028.1"/>
</dbReference>
<sequence length="295" mass="32457">MHPGRPFRRVGEWREDHLGDRDLTRWPSAVGVALVRVTAWLLDLLARLLPDRLRSRLSDRDLPWLVLVVTAVAGGALAVLATVASAELYDGVEEREGLSVLDRPVVEWVVTWRTPGLDDAVTAYTDLGSTRFMVPLVLVAAALLWWWWRRPTPAILIAIAAAGSLLMTVVGKHLVGRVRPPQDLAVPPYETSPSFPSGHTLNSWVLWILIGYLVAVRTTSRRLTVLAPALACLLALAMGLSRVYLGHHWLTDVLVGWTLGTAWLAVLVTGHRLALTVRRWTGGGPDQDEVEQPAA</sequence>
<feature type="transmembrane region" description="Helical" evidence="1">
    <location>
        <begin position="195"/>
        <end position="216"/>
    </location>
</feature>
<keyword evidence="4" id="KW-1185">Reference proteome</keyword>
<feature type="transmembrane region" description="Helical" evidence="1">
    <location>
        <begin position="249"/>
        <end position="269"/>
    </location>
</feature>
<evidence type="ECO:0000256" key="1">
    <source>
        <dbReference type="SAM" id="Phobius"/>
    </source>
</evidence>
<feature type="transmembrane region" description="Helical" evidence="1">
    <location>
        <begin position="62"/>
        <end position="84"/>
    </location>
</feature>